<dbReference type="FunFam" id="1.25.10.10:FF:000082">
    <property type="entry name" value="RING-type E3 ubiquitin transferase"/>
    <property type="match status" value="1"/>
</dbReference>
<dbReference type="PANTHER" id="PTHR23315:SF278">
    <property type="entry name" value="U-BOX DOMAIN-CONTAINING PROTEIN 3"/>
    <property type="match status" value="1"/>
</dbReference>
<reference evidence="10 11" key="1">
    <citation type="journal article" date="2015" name="Proc. Natl. Acad. Sci. U.S.A.">
        <title>The resurrection genome of Boea hygrometrica: A blueprint for survival of dehydration.</title>
        <authorList>
            <person name="Xiao L."/>
            <person name="Yang G."/>
            <person name="Zhang L."/>
            <person name="Yang X."/>
            <person name="Zhao S."/>
            <person name="Ji Z."/>
            <person name="Zhou Q."/>
            <person name="Hu M."/>
            <person name="Wang Y."/>
            <person name="Chen M."/>
            <person name="Xu Y."/>
            <person name="Jin H."/>
            <person name="Xiao X."/>
            <person name="Hu G."/>
            <person name="Bao F."/>
            <person name="Hu Y."/>
            <person name="Wan P."/>
            <person name="Li L."/>
            <person name="Deng X."/>
            <person name="Kuang T."/>
            <person name="Xiang C."/>
            <person name="Zhu J.K."/>
            <person name="Oliver M.J."/>
            <person name="He Y."/>
        </authorList>
    </citation>
    <scope>NUCLEOTIDE SEQUENCE [LARGE SCALE GENOMIC DNA]</scope>
    <source>
        <strain evidence="11">cv. XS01</strain>
    </source>
</reference>
<dbReference type="InterPro" id="IPR016024">
    <property type="entry name" value="ARM-type_fold"/>
</dbReference>
<feature type="repeat" description="ARM" evidence="8">
    <location>
        <begin position="590"/>
        <end position="632"/>
    </location>
</feature>
<sequence>MDLTSLRSLLNSISRFIHLLSCCTSWTIPLEKDYRSIASFLKQLKPVLDDIADCKDTFDESLSKECEELDSAVNEARTLLEKWSPKMSKILCVLESKPLLITLQISIVKLSRVLYKMSVSSPANLSLSCAQESQNLNLGKVFEYIDVIVKSKKGDIFGLDHLKAIIESIKLRSNEDFLSECIALEKQKQKAQDNRTKRVLDQISQAAQLMTHIRDYMVRENVEHIHGVQIPPYFRCPLSLELMLEPVILSSGHTYECRAARKWLDHGLETCPITHQKLSHKNLIPNYTVKALILSWCDENKVKLSSKPPHIVSVECHSEEIRHRDGLQGTALMQNSTSGSKCSPLVEERNGVDIEESKKFDLSSLEHSSVHSRSESASSAVSSIEYLPTESTEISGICAKQDNASEKSVEITSASPTSSNPNNFLWESPLTGKQYHSVAMDGNHKDSFRTPSLLPEAGSNDLTTTSHIERLIEDLKSKSTELQTAAAGELRFLAKHNVENRFLIGQSGAIPPLISLLNSDKELIQEHAVTTILNLSINEKLKANIGEEGALEPLIHVLRTGTSEAKENAAAALFSLSLLDDYRMKIGRSSAVKALVDLLGSGSVRGKKDAATALFNLSIFHENKARIIQAGAVKHLVPLLDTEMADKAVALLANLSTIGDGCTVIAREGGIPSLVEILDTGSQRGKENAASVLMQLCISSTKYCRNVLQEGAVPPLVALTQSGTPRAKEKAQQLLSHFRNQRGGVVPRGRS</sequence>
<dbReference type="GO" id="GO:0016567">
    <property type="term" value="P:protein ubiquitination"/>
    <property type="evidence" value="ECO:0007669"/>
    <property type="project" value="UniProtKB-UniPathway"/>
</dbReference>
<dbReference type="SMART" id="SM00504">
    <property type="entry name" value="Ubox"/>
    <property type="match status" value="1"/>
</dbReference>
<evidence type="ECO:0000259" key="9">
    <source>
        <dbReference type="PROSITE" id="PS51698"/>
    </source>
</evidence>
<feature type="repeat" description="ARM" evidence="8">
    <location>
        <begin position="508"/>
        <end position="550"/>
    </location>
</feature>
<dbReference type="InterPro" id="IPR058678">
    <property type="entry name" value="ARM_PUB"/>
</dbReference>
<dbReference type="PROSITE" id="PS51698">
    <property type="entry name" value="U_BOX"/>
    <property type="match status" value="1"/>
</dbReference>
<dbReference type="SUPFAM" id="SSF48371">
    <property type="entry name" value="ARM repeat"/>
    <property type="match status" value="1"/>
</dbReference>
<keyword evidence="6" id="KW-0677">Repeat</keyword>
<dbReference type="OrthoDB" id="7537227at2759"/>
<proteinExistence type="predicted"/>
<dbReference type="InterPro" id="IPR057314">
    <property type="entry name" value="PUB2-4-like_N"/>
</dbReference>
<gene>
    <name evidence="10" type="ORF">F511_08257</name>
</gene>
<dbReference type="AlphaFoldDB" id="A0A2Z7AQK2"/>
<evidence type="ECO:0000256" key="5">
    <source>
        <dbReference type="ARBA" id="ARBA00022679"/>
    </source>
</evidence>
<dbReference type="CDD" id="cd16664">
    <property type="entry name" value="RING-Ubox_PUB"/>
    <property type="match status" value="1"/>
</dbReference>
<dbReference type="SMART" id="SM00185">
    <property type="entry name" value="ARM"/>
    <property type="match status" value="6"/>
</dbReference>
<dbReference type="InterPro" id="IPR013083">
    <property type="entry name" value="Znf_RING/FYVE/PHD"/>
</dbReference>
<organism evidence="10 11">
    <name type="scientific">Dorcoceras hygrometricum</name>
    <dbReference type="NCBI Taxonomy" id="472368"/>
    <lineage>
        <taxon>Eukaryota</taxon>
        <taxon>Viridiplantae</taxon>
        <taxon>Streptophyta</taxon>
        <taxon>Embryophyta</taxon>
        <taxon>Tracheophyta</taxon>
        <taxon>Spermatophyta</taxon>
        <taxon>Magnoliopsida</taxon>
        <taxon>eudicotyledons</taxon>
        <taxon>Gunneridae</taxon>
        <taxon>Pentapetalae</taxon>
        <taxon>asterids</taxon>
        <taxon>lamiids</taxon>
        <taxon>Lamiales</taxon>
        <taxon>Gesneriaceae</taxon>
        <taxon>Didymocarpoideae</taxon>
        <taxon>Trichosporeae</taxon>
        <taxon>Loxocarpinae</taxon>
        <taxon>Dorcoceras</taxon>
    </lineage>
</organism>
<evidence type="ECO:0000256" key="2">
    <source>
        <dbReference type="ARBA" id="ARBA00003861"/>
    </source>
</evidence>
<dbReference type="EC" id="2.3.2.27" evidence="4"/>
<dbReference type="PANTHER" id="PTHR23315">
    <property type="entry name" value="U BOX DOMAIN-CONTAINING"/>
    <property type="match status" value="1"/>
</dbReference>
<evidence type="ECO:0000256" key="7">
    <source>
        <dbReference type="ARBA" id="ARBA00022786"/>
    </source>
</evidence>
<evidence type="ECO:0000313" key="10">
    <source>
        <dbReference type="EMBL" id="KZV21492.1"/>
    </source>
</evidence>
<feature type="domain" description="U-box" evidence="9">
    <location>
        <begin position="229"/>
        <end position="303"/>
    </location>
</feature>
<evidence type="ECO:0000256" key="8">
    <source>
        <dbReference type="PROSITE-ProRule" id="PRU00259"/>
    </source>
</evidence>
<evidence type="ECO:0000256" key="3">
    <source>
        <dbReference type="ARBA" id="ARBA00004906"/>
    </source>
</evidence>
<comment type="function">
    <text evidence="2">Functions as an E3 ubiquitin ligase.</text>
</comment>
<dbReference type="Gene3D" id="3.30.40.10">
    <property type="entry name" value="Zinc/RING finger domain, C3HC4 (zinc finger)"/>
    <property type="match status" value="1"/>
</dbReference>
<protein>
    <recommendedName>
        <fullName evidence="4">RING-type E3 ubiquitin transferase</fullName>
        <ecNumber evidence="4">2.3.2.27</ecNumber>
    </recommendedName>
</protein>
<comment type="catalytic activity">
    <reaction evidence="1">
        <text>S-ubiquitinyl-[E2 ubiquitin-conjugating enzyme]-L-cysteine + [acceptor protein]-L-lysine = [E2 ubiquitin-conjugating enzyme]-L-cysteine + N(6)-ubiquitinyl-[acceptor protein]-L-lysine.</text>
        <dbReference type="EC" id="2.3.2.27"/>
    </reaction>
</comment>
<dbReference type="InterPro" id="IPR045210">
    <property type="entry name" value="RING-Ubox_PUB"/>
</dbReference>
<evidence type="ECO:0000313" key="11">
    <source>
        <dbReference type="Proteomes" id="UP000250235"/>
    </source>
</evidence>
<dbReference type="Gene3D" id="1.25.10.10">
    <property type="entry name" value="Leucine-rich Repeat Variant"/>
    <property type="match status" value="2"/>
</dbReference>
<dbReference type="Pfam" id="PF25598">
    <property type="entry name" value="ARM_PUB"/>
    <property type="match status" value="1"/>
</dbReference>
<evidence type="ECO:0000256" key="4">
    <source>
        <dbReference type="ARBA" id="ARBA00012483"/>
    </source>
</evidence>
<keyword evidence="11" id="KW-1185">Reference proteome</keyword>
<dbReference type="PROSITE" id="PS50176">
    <property type="entry name" value="ARM_REPEAT"/>
    <property type="match status" value="2"/>
</dbReference>
<evidence type="ECO:0000256" key="1">
    <source>
        <dbReference type="ARBA" id="ARBA00000900"/>
    </source>
</evidence>
<dbReference type="GO" id="GO:0061630">
    <property type="term" value="F:ubiquitin protein ligase activity"/>
    <property type="evidence" value="ECO:0007669"/>
    <property type="project" value="UniProtKB-EC"/>
</dbReference>
<dbReference type="Pfam" id="PF04564">
    <property type="entry name" value="U-box"/>
    <property type="match status" value="1"/>
</dbReference>
<name>A0A2Z7AQK2_9LAMI</name>
<dbReference type="Proteomes" id="UP000250235">
    <property type="component" value="Unassembled WGS sequence"/>
</dbReference>
<keyword evidence="5" id="KW-0808">Transferase</keyword>
<dbReference type="Pfam" id="PF25240">
    <property type="entry name" value="PUB2_N"/>
    <property type="match status" value="1"/>
</dbReference>
<dbReference type="InterPro" id="IPR000225">
    <property type="entry name" value="Armadillo"/>
</dbReference>
<accession>A0A2Z7AQK2</accession>
<dbReference type="EMBL" id="KV014884">
    <property type="protein sequence ID" value="KZV21492.1"/>
    <property type="molecule type" value="Genomic_DNA"/>
</dbReference>
<dbReference type="SUPFAM" id="SSF57850">
    <property type="entry name" value="RING/U-box"/>
    <property type="match status" value="1"/>
</dbReference>
<keyword evidence="7" id="KW-0833">Ubl conjugation pathway</keyword>
<dbReference type="InterPro" id="IPR011989">
    <property type="entry name" value="ARM-like"/>
</dbReference>
<comment type="pathway">
    <text evidence="3">Protein modification; protein ubiquitination.</text>
</comment>
<dbReference type="UniPathway" id="UPA00143"/>
<evidence type="ECO:0000256" key="6">
    <source>
        <dbReference type="ARBA" id="ARBA00022737"/>
    </source>
</evidence>
<dbReference type="InterPro" id="IPR003613">
    <property type="entry name" value="Ubox_domain"/>
</dbReference>